<dbReference type="PROSITE" id="PS50862">
    <property type="entry name" value="AA_TRNA_LIGASE_II"/>
    <property type="match status" value="1"/>
</dbReference>
<dbReference type="SUPFAM" id="SSF55681">
    <property type="entry name" value="Class II aaRS and biotin synthetases"/>
    <property type="match status" value="1"/>
</dbReference>
<dbReference type="AlphaFoldDB" id="D4LEX7"/>
<comment type="subcellular location">
    <subcellularLocation>
        <location evidence="1 13">Cytoplasm</location>
    </subcellularLocation>
</comment>
<dbReference type="GO" id="GO:0005524">
    <property type="term" value="F:ATP binding"/>
    <property type="evidence" value="ECO:0007669"/>
    <property type="project" value="UniProtKB-UniRule"/>
</dbReference>
<accession>D4LEX7</accession>
<dbReference type="CDD" id="cd00496">
    <property type="entry name" value="PheRS_alpha_core"/>
    <property type="match status" value="1"/>
</dbReference>
<dbReference type="BioCyc" id="RCHA213810:RUM_RS10460-MONOMER"/>
<gene>
    <name evidence="13" type="primary">pheS</name>
    <name evidence="15" type="ordered locus">RUM_21560</name>
</gene>
<dbReference type="InterPro" id="IPR006195">
    <property type="entry name" value="aa-tRNA-synth_II"/>
</dbReference>
<keyword evidence="10 13" id="KW-0648">Protein biosynthesis</keyword>
<evidence type="ECO:0000256" key="6">
    <source>
        <dbReference type="ARBA" id="ARBA00022723"/>
    </source>
</evidence>
<dbReference type="Gene3D" id="3.30.930.10">
    <property type="entry name" value="Bira Bifunctional Protein, Domain 2"/>
    <property type="match status" value="1"/>
</dbReference>
<name>D4LEX7_RUMC1</name>
<evidence type="ECO:0000256" key="5">
    <source>
        <dbReference type="ARBA" id="ARBA00022598"/>
    </source>
</evidence>
<evidence type="ECO:0000256" key="3">
    <source>
        <dbReference type="ARBA" id="ARBA00011209"/>
    </source>
</evidence>
<proteinExistence type="inferred from homology"/>
<evidence type="ECO:0000256" key="9">
    <source>
        <dbReference type="ARBA" id="ARBA00022842"/>
    </source>
</evidence>
<keyword evidence="5 13" id="KW-0436">Ligase</keyword>
<dbReference type="GO" id="GO:0006432">
    <property type="term" value="P:phenylalanyl-tRNA aminoacylation"/>
    <property type="evidence" value="ECO:0007669"/>
    <property type="project" value="UniProtKB-UniRule"/>
</dbReference>
<dbReference type="Proteomes" id="UP000007054">
    <property type="component" value="Chromosome"/>
</dbReference>
<keyword evidence="7 13" id="KW-0547">Nucleotide-binding</keyword>
<dbReference type="GO" id="GO:0016740">
    <property type="term" value="F:transferase activity"/>
    <property type="evidence" value="ECO:0007669"/>
    <property type="project" value="UniProtKB-ARBA"/>
</dbReference>
<dbReference type="OrthoDB" id="9800719at2"/>
<dbReference type="InterPro" id="IPR004529">
    <property type="entry name" value="Phe-tRNA-synth_IIc_asu"/>
</dbReference>
<keyword evidence="11 13" id="KW-0030">Aminoacyl-tRNA synthetase</keyword>
<dbReference type="STRING" id="213810.RUM_21560"/>
<dbReference type="FunFam" id="3.30.930.10:FF:000003">
    <property type="entry name" value="Phenylalanine--tRNA ligase alpha subunit"/>
    <property type="match status" value="1"/>
</dbReference>
<sequence length="339" mass="37784">MKQQLENIEAAAKQALADCGSIKGLDDLRVRFLGKKGELTGILKQMGGLSAEERPVIGQLANKVRGDIEAAIGDKLAKLKAQEQEMKIRSESIDITLPGKPQSVGKLHPLTIVANEVKEIFLGMGFSVADGPEVEYDYYNFEALNLPPNHPARDTQDTFYITDNILLRTQTSSVQVHVMENQKPPIRIISPGRVYRSDAVDATHSPLFHQIEGLVVDKGVTMADLKGTLELLMKRLYGDDCKIRLRPHHFPFTEPSAEVDVMCFNCHGEGCRICKGEGYIELLGAGMVHPKVLEGCGIDSEIYSGFAFGLGLERIVMRRYNISDMRLMYENDLRFLDQF</sequence>
<dbReference type="GO" id="GO:0000287">
    <property type="term" value="F:magnesium ion binding"/>
    <property type="evidence" value="ECO:0007669"/>
    <property type="project" value="UniProtKB-UniRule"/>
</dbReference>
<comment type="subunit">
    <text evidence="3 13">Tetramer of two alpha and two beta subunits.</text>
</comment>
<feature type="binding site" evidence="13">
    <location>
        <position position="254"/>
    </location>
    <ligand>
        <name>Mg(2+)</name>
        <dbReference type="ChEBI" id="CHEBI:18420"/>
        <note>shared with beta subunit</note>
    </ligand>
</feature>
<dbReference type="InterPro" id="IPR004188">
    <property type="entry name" value="Phe-tRNA_ligase_II_N"/>
</dbReference>
<keyword evidence="4 13" id="KW-0963">Cytoplasm</keyword>
<comment type="catalytic activity">
    <reaction evidence="12 13">
        <text>tRNA(Phe) + L-phenylalanine + ATP = L-phenylalanyl-tRNA(Phe) + AMP + diphosphate + H(+)</text>
        <dbReference type="Rhea" id="RHEA:19413"/>
        <dbReference type="Rhea" id="RHEA-COMP:9668"/>
        <dbReference type="Rhea" id="RHEA-COMP:9699"/>
        <dbReference type="ChEBI" id="CHEBI:15378"/>
        <dbReference type="ChEBI" id="CHEBI:30616"/>
        <dbReference type="ChEBI" id="CHEBI:33019"/>
        <dbReference type="ChEBI" id="CHEBI:58095"/>
        <dbReference type="ChEBI" id="CHEBI:78442"/>
        <dbReference type="ChEBI" id="CHEBI:78531"/>
        <dbReference type="ChEBI" id="CHEBI:456215"/>
        <dbReference type="EC" id="6.1.1.20"/>
    </reaction>
</comment>
<dbReference type="GO" id="GO:0005737">
    <property type="term" value="C:cytoplasm"/>
    <property type="evidence" value="ECO:0007669"/>
    <property type="project" value="UniProtKB-SubCell"/>
</dbReference>
<dbReference type="SUPFAM" id="SSF46589">
    <property type="entry name" value="tRNA-binding arm"/>
    <property type="match status" value="1"/>
</dbReference>
<dbReference type="HOGENOM" id="CLU_025086_0_1_9"/>
<keyword evidence="6 13" id="KW-0479">Metal-binding</keyword>
<dbReference type="InterPro" id="IPR002319">
    <property type="entry name" value="Phenylalanyl-tRNA_Synthase"/>
</dbReference>
<dbReference type="PANTHER" id="PTHR11538:SF41">
    <property type="entry name" value="PHENYLALANINE--TRNA LIGASE, MITOCHONDRIAL"/>
    <property type="match status" value="1"/>
</dbReference>
<dbReference type="Pfam" id="PF01409">
    <property type="entry name" value="tRNA-synt_2d"/>
    <property type="match status" value="1"/>
</dbReference>
<dbReference type="GeneID" id="83156813"/>
<keyword evidence="16" id="KW-1185">Reference proteome</keyword>
<dbReference type="KEGG" id="rch:RUM_21560"/>
<evidence type="ECO:0000256" key="13">
    <source>
        <dbReference type="HAMAP-Rule" id="MF_00281"/>
    </source>
</evidence>
<dbReference type="EMBL" id="FP929052">
    <property type="protein sequence ID" value="CBL18172.1"/>
    <property type="molecule type" value="Genomic_DNA"/>
</dbReference>
<evidence type="ECO:0000313" key="16">
    <source>
        <dbReference type="Proteomes" id="UP000007054"/>
    </source>
</evidence>
<dbReference type="InterPro" id="IPR022911">
    <property type="entry name" value="Phe_tRNA_ligase_alpha1_bac"/>
</dbReference>
<keyword evidence="9 13" id="KW-0460">Magnesium</keyword>
<dbReference type="PATRIC" id="fig|213810.4.peg.2044"/>
<evidence type="ECO:0000256" key="1">
    <source>
        <dbReference type="ARBA" id="ARBA00004496"/>
    </source>
</evidence>
<evidence type="ECO:0000256" key="7">
    <source>
        <dbReference type="ARBA" id="ARBA00022741"/>
    </source>
</evidence>
<comment type="similarity">
    <text evidence="2 13">Belongs to the class-II aminoacyl-tRNA synthetase family. Phe-tRNA synthetase alpha subunit type 1 subfamily.</text>
</comment>
<organism evidence="15 16">
    <name type="scientific">Ruminococcus champanellensis (strain DSM 18848 / JCM 17042 / KCTC 15320 / 18P13)</name>
    <dbReference type="NCBI Taxonomy" id="213810"/>
    <lineage>
        <taxon>Bacteria</taxon>
        <taxon>Bacillati</taxon>
        <taxon>Bacillota</taxon>
        <taxon>Clostridia</taxon>
        <taxon>Eubacteriales</taxon>
        <taxon>Oscillospiraceae</taxon>
        <taxon>Ruminococcus</taxon>
    </lineage>
</organism>
<dbReference type="GO" id="GO:0140096">
    <property type="term" value="F:catalytic activity, acting on a protein"/>
    <property type="evidence" value="ECO:0007669"/>
    <property type="project" value="UniProtKB-ARBA"/>
</dbReference>
<comment type="cofactor">
    <cofactor evidence="13">
        <name>Mg(2+)</name>
        <dbReference type="ChEBI" id="CHEBI:18420"/>
    </cofactor>
    <text evidence="13">Binds 2 magnesium ions per tetramer.</text>
</comment>
<dbReference type="EC" id="6.1.1.20" evidence="13"/>
<reference evidence="15 16" key="1">
    <citation type="submission" date="2010-03" db="EMBL/GenBank/DDBJ databases">
        <title>The genome sequence of Ruminococcus sp. 18P13.</title>
        <authorList>
            <consortium name="metaHIT consortium -- http://www.metahit.eu/"/>
            <person name="Pajon A."/>
            <person name="Turner K."/>
            <person name="Parkhill J."/>
            <person name="Bernalier A."/>
        </authorList>
    </citation>
    <scope>NUCLEOTIDE SEQUENCE [LARGE SCALE GENOMIC DNA]</scope>
    <source>
        <strain evidence="16">DSM 18848 / JCM 17042 / 18P13</strain>
    </source>
</reference>
<keyword evidence="8 13" id="KW-0067">ATP-binding</keyword>
<protein>
    <recommendedName>
        <fullName evidence="13">Phenylalanine--tRNA ligase alpha subunit</fullName>
        <ecNumber evidence="13">6.1.1.20</ecNumber>
    </recommendedName>
    <alternativeName>
        <fullName evidence="13">Phenylalanyl-tRNA synthetase alpha subunit</fullName>
        <shortName evidence="13">PheRS</shortName>
    </alternativeName>
</protein>
<evidence type="ECO:0000256" key="2">
    <source>
        <dbReference type="ARBA" id="ARBA00010207"/>
    </source>
</evidence>
<dbReference type="HAMAP" id="MF_00281">
    <property type="entry name" value="Phe_tRNA_synth_alpha1"/>
    <property type="match status" value="1"/>
</dbReference>
<evidence type="ECO:0000256" key="11">
    <source>
        <dbReference type="ARBA" id="ARBA00023146"/>
    </source>
</evidence>
<dbReference type="InterPro" id="IPR010978">
    <property type="entry name" value="tRNA-bd_arm"/>
</dbReference>
<evidence type="ECO:0000256" key="4">
    <source>
        <dbReference type="ARBA" id="ARBA00022490"/>
    </source>
</evidence>
<dbReference type="InterPro" id="IPR045864">
    <property type="entry name" value="aa-tRNA-synth_II/BPL/LPL"/>
</dbReference>
<dbReference type="PANTHER" id="PTHR11538">
    <property type="entry name" value="PHENYLALANYL-TRNA SYNTHETASE"/>
    <property type="match status" value="1"/>
</dbReference>
<evidence type="ECO:0000259" key="14">
    <source>
        <dbReference type="PROSITE" id="PS50862"/>
    </source>
</evidence>
<dbReference type="Pfam" id="PF02912">
    <property type="entry name" value="Phe_tRNA-synt_N"/>
    <property type="match status" value="1"/>
</dbReference>
<dbReference type="GO" id="GO:0000049">
    <property type="term" value="F:tRNA binding"/>
    <property type="evidence" value="ECO:0007669"/>
    <property type="project" value="InterPro"/>
</dbReference>
<dbReference type="NCBIfam" id="TIGR00468">
    <property type="entry name" value="pheS"/>
    <property type="match status" value="1"/>
</dbReference>
<dbReference type="GO" id="GO:0004826">
    <property type="term" value="F:phenylalanine-tRNA ligase activity"/>
    <property type="evidence" value="ECO:0007669"/>
    <property type="project" value="UniProtKB-UniRule"/>
</dbReference>
<evidence type="ECO:0000313" key="15">
    <source>
        <dbReference type="EMBL" id="CBL18172.1"/>
    </source>
</evidence>
<feature type="domain" description="Aminoacyl-transfer RNA synthetases class-II family profile" evidence="14">
    <location>
        <begin position="113"/>
        <end position="317"/>
    </location>
</feature>
<evidence type="ECO:0000256" key="10">
    <source>
        <dbReference type="ARBA" id="ARBA00022917"/>
    </source>
</evidence>
<dbReference type="RefSeq" id="WP_015559078.1">
    <property type="nucleotide sequence ID" value="NC_021039.1"/>
</dbReference>
<evidence type="ECO:0000256" key="8">
    <source>
        <dbReference type="ARBA" id="ARBA00022840"/>
    </source>
</evidence>
<evidence type="ECO:0000256" key="12">
    <source>
        <dbReference type="ARBA" id="ARBA00049255"/>
    </source>
</evidence>